<evidence type="ECO:0000256" key="1">
    <source>
        <dbReference type="ARBA" id="ARBA00022737"/>
    </source>
</evidence>
<keyword evidence="1" id="KW-0677">Repeat</keyword>
<evidence type="ECO:0000256" key="4">
    <source>
        <dbReference type="SAM" id="MobiDB-lite"/>
    </source>
</evidence>
<dbReference type="InterPro" id="IPR012677">
    <property type="entry name" value="Nucleotide-bd_a/b_plait_sf"/>
</dbReference>
<dbReference type="SMART" id="SM00360">
    <property type="entry name" value="RRM"/>
    <property type="match status" value="1"/>
</dbReference>
<dbReference type="InterPro" id="IPR027267">
    <property type="entry name" value="AH/BAR_dom_sf"/>
</dbReference>
<evidence type="ECO:0000256" key="3">
    <source>
        <dbReference type="PROSITE-ProRule" id="PRU00176"/>
    </source>
</evidence>
<sequence length="712" mass="75178">MQPSKVIHVRNLPFEIADEEIAALCSEFGHVVAVKGRVGEKKNQAFVELADLAAAKSIVNRYQNNADPARLRGRAVFLSFAGRDFLTNATSTFSAPSPVLAVQLSEISASTAPLLTIEAVYAALSAFGTVVKVALAPAATPPSSSRLVFAQFVDLPSAQRAKQELPGARMPQSAFEAAGAAAPHGQPLPLVASARFCAQRNLVVPAQSALLRDFTRPELAWGTPDLAYLASLAPPAEPGAATRVLSVTFDRAAHPVTLEGLHTICTTYGAVQKMHSYDREGRVVALVQYADAREAEAARVALEGHAMYGDGNNVMRLVFSRHNDLVIRPGDPRSRDFTAASAAAAGQQAGGGPGATAAPPRPARKAAEPRTPRRRSSTSPRGPYAPFGAPGYWAPPAAAYAYPVPHAMHYPGAVPQPQEAGELASQLKQVIASIKTQRESNENAVTQVARLLGSPLPTVYEDASVTNVQRGVLVGGVIDTEVLNKTVRDAGARVDSDVVAPLSQWLALHDTLVSKNKELESLRLEVDSRRRTVADLTVKEAAQRARLQRNADAKHEQRLDEVVRTLQHKTDKLNSATTEYDKFEEELHTRLVGLIRDAAYVKVHLGAALGTLGAALAQASKQIEAGPIPEVPVAAGPSLSGNVKAMEGHAAAAAQYGGHASGLNTPRSGAQTPVSGGARVDPSNPFSLPQQPGTPSNQGYGAMHRSTVSSAI</sequence>
<organism evidence="6 7">
    <name type="scientific">Prototheca wickerhamii</name>
    <dbReference type="NCBI Taxonomy" id="3111"/>
    <lineage>
        <taxon>Eukaryota</taxon>
        <taxon>Viridiplantae</taxon>
        <taxon>Chlorophyta</taxon>
        <taxon>core chlorophytes</taxon>
        <taxon>Trebouxiophyceae</taxon>
        <taxon>Chlorellales</taxon>
        <taxon>Chlorellaceae</taxon>
        <taxon>Prototheca</taxon>
    </lineage>
</organism>
<feature type="compositionally biased region" description="Polar residues" evidence="4">
    <location>
        <begin position="684"/>
        <end position="699"/>
    </location>
</feature>
<feature type="region of interest" description="Disordered" evidence="4">
    <location>
        <begin position="658"/>
        <end position="712"/>
    </location>
</feature>
<dbReference type="GO" id="GO:0003723">
    <property type="term" value="F:RNA binding"/>
    <property type="evidence" value="ECO:0007669"/>
    <property type="project" value="UniProtKB-UniRule"/>
</dbReference>
<feature type="domain" description="RRM" evidence="5">
    <location>
        <begin position="5"/>
        <end position="83"/>
    </location>
</feature>
<evidence type="ECO:0000313" key="7">
    <source>
        <dbReference type="Proteomes" id="UP001255856"/>
    </source>
</evidence>
<protein>
    <recommendedName>
        <fullName evidence="5">RRM domain-containing protein</fullName>
    </recommendedName>
</protein>
<feature type="compositionally biased region" description="Polar residues" evidence="4">
    <location>
        <begin position="663"/>
        <end position="674"/>
    </location>
</feature>
<dbReference type="Pfam" id="PF11835">
    <property type="entry name" value="RRM_8"/>
    <property type="match status" value="1"/>
</dbReference>
<name>A0AAD9MHH6_PROWI</name>
<keyword evidence="2 3" id="KW-0694">RNA-binding</keyword>
<proteinExistence type="predicted"/>
<dbReference type="SUPFAM" id="SSF54928">
    <property type="entry name" value="RNA-binding domain, RBD"/>
    <property type="match status" value="2"/>
</dbReference>
<dbReference type="Gene3D" id="3.30.70.330">
    <property type="match status" value="3"/>
</dbReference>
<evidence type="ECO:0000256" key="2">
    <source>
        <dbReference type="ARBA" id="ARBA00022884"/>
    </source>
</evidence>
<dbReference type="Pfam" id="PF00076">
    <property type="entry name" value="RRM_1"/>
    <property type="match status" value="1"/>
</dbReference>
<dbReference type="PANTHER" id="PTHR15592">
    <property type="entry name" value="MATRIN 3/NUCLEAR PROTEIN 220-RELATED"/>
    <property type="match status" value="1"/>
</dbReference>
<feature type="region of interest" description="Disordered" evidence="4">
    <location>
        <begin position="329"/>
        <end position="385"/>
    </location>
</feature>
<dbReference type="Gene3D" id="1.20.1270.60">
    <property type="entry name" value="Arfaptin homology (AH) domain/BAR domain"/>
    <property type="match status" value="1"/>
</dbReference>
<dbReference type="PROSITE" id="PS50102">
    <property type="entry name" value="RRM"/>
    <property type="match status" value="1"/>
</dbReference>
<evidence type="ECO:0000259" key="5">
    <source>
        <dbReference type="PROSITE" id="PS50102"/>
    </source>
</evidence>
<accession>A0AAD9MHH6</accession>
<comment type="caution">
    <text evidence="6">The sequence shown here is derived from an EMBL/GenBank/DDBJ whole genome shotgun (WGS) entry which is preliminary data.</text>
</comment>
<dbReference type="AlphaFoldDB" id="A0AAD9MHH6"/>
<dbReference type="InterPro" id="IPR035979">
    <property type="entry name" value="RBD_domain_sf"/>
</dbReference>
<dbReference type="InterPro" id="IPR021790">
    <property type="entry name" value="PTBP1-like_RRM2"/>
</dbReference>
<gene>
    <name evidence="6" type="ORF">QBZ16_003424</name>
</gene>
<dbReference type="InterPro" id="IPR000504">
    <property type="entry name" value="RRM_dom"/>
</dbReference>
<dbReference type="EMBL" id="JASFZW010000004">
    <property type="protein sequence ID" value="KAK2078584.1"/>
    <property type="molecule type" value="Genomic_DNA"/>
</dbReference>
<dbReference type="Proteomes" id="UP001255856">
    <property type="component" value="Unassembled WGS sequence"/>
</dbReference>
<keyword evidence="7" id="KW-1185">Reference proteome</keyword>
<reference evidence="6" key="1">
    <citation type="submission" date="2021-01" db="EMBL/GenBank/DDBJ databases">
        <authorList>
            <person name="Eckstrom K.M.E."/>
        </authorList>
    </citation>
    <scope>NUCLEOTIDE SEQUENCE</scope>
    <source>
        <strain evidence="6">UVCC 0001</strain>
    </source>
</reference>
<evidence type="ECO:0000313" key="6">
    <source>
        <dbReference type="EMBL" id="KAK2078584.1"/>
    </source>
</evidence>